<dbReference type="GO" id="GO:0003984">
    <property type="term" value="F:acetolactate synthase activity"/>
    <property type="evidence" value="ECO:0007669"/>
    <property type="project" value="TreeGrafter"/>
</dbReference>
<dbReference type="PANTHER" id="PTHR18968">
    <property type="entry name" value="THIAMINE PYROPHOSPHATE ENZYMES"/>
    <property type="match status" value="1"/>
</dbReference>
<dbReference type="InterPro" id="IPR011766">
    <property type="entry name" value="TPP_enzyme_TPP-bd"/>
</dbReference>
<dbReference type="GO" id="GO:0009099">
    <property type="term" value="P:L-valine biosynthetic process"/>
    <property type="evidence" value="ECO:0007669"/>
    <property type="project" value="TreeGrafter"/>
</dbReference>
<reference evidence="4" key="1">
    <citation type="submission" date="2020-05" db="EMBL/GenBank/DDBJ databases">
        <authorList>
            <person name="Chiriac C."/>
            <person name="Salcher M."/>
            <person name="Ghai R."/>
            <person name="Kavagutti S V."/>
        </authorList>
    </citation>
    <scope>NUCLEOTIDE SEQUENCE</scope>
</reference>
<dbReference type="GO" id="GO:0005948">
    <property type="term" value="C:acetolactate synthase complex"/>
    <property type="evidence" value="ECO:0007669"/>
    <property type="project" value="TreeGrafter"/>
</dbReference>
<keyword evidence="2" id="KW-0786">Thiamine pyrophosphate</keyword>
<dbReference type="EMBL" id="CAEZYG010000115">
    <property type="protein sequence ID" value="CAB4714879.1"/>
    <property type="molecule type" value="Genomic_DNA"/>
</dbReference>
<evidence type="ECO:0000256" key="2">
    <source>
        <dbReference type="ARBA" id="ARBA00023052"/>
    </source>
</evidence>
<organism evidence="4">
    <name type="scientific">freshwater metagenome</name>
    <dbReference type="NCBI Taxonomy" id="449393"/>
    <lineage>
        <taxon>unclassified sequences</taxon>
        <taxon>metagenomes</taxon>
        <taxon>ecological metagenomes</taxon>
    </lineage>
</organism>
<dbReference type="InterPro" id="IPR000399">
    <property type="entry name" value="TPP-bd_CS"/>
</dbReference>
<sequence>MIVALDSTQLAYSAHWWLPATQPRSWLAPYGLGTLGCALPMAIGAAVAAPERPILAIVGDGGWLFTLSEMAVANDLQQRITFLLWDNTGYAQIRESFDDVDAARTGVDISSHDPTAIARGFGWEAIEVTTPPQLKEALGSAFASNAPRFIRVRL</sequence>
<evidence type="ECO:0000256" key="1">
    <source>
        <dbReference type="ARBA" id="ARBA00007812"/>
    </source>
</evidence>
<dbReference type="PROSITE" id="PS00187">
    <property type="entry name" value="TPP_ENZYMES"/>
    <property type="match status" value="1"/>
</dbReference>
<protein>
    <submittedName>
        <fullName evidence="4">Unannotated protein</fullName>
    </submittedName>
</protein>
<dbReference type="GO" id="GO:0000287">
    <property type="term" value="F:magnesium ion binding"/>
    <property type="evidence" value="ECO:0007669"/>
    <property type="project" value="InterPro"/>
</dbReference>
<dbReference type="PANTHER" id="PTHR18968:SF167">
    <property type="entry name" value="ACETOLACTATE SYNTHASE LARGE SUBUNIT ILVB2-RELATED"/>
    <property type="match status" value="1"/>
</dbReference>
<name>A0A6J6QVG9_9ZZZZ</name>
<dbReference type="InterPro" id="IPR045229">
    <property type="entry name" value="TPP_enz"/>
</dbReference>
<dbReference type="InterPro" id="IPR029061">
    <property type="entry name" value="THDP-binding"/>
</dbReference>
<dbReference type="GO" id="GO:0050660">
    <property type="term" value="F:flavin adenine dinucleotide binding"/>
    <property type="evidence" value="ECO:0007669"/>
    <property type="project" value="TreeGrafter"/>
</dbReference>
<feature type="domain" description="Thiamine pyrophosphate enzyme TPP-binding" evidence="3">
    <location>
        <begin position="12"/>
        <end position="152"/>
    </location>
</feature>
<comment type="similarity">
    <text evidence="1">Belongs to the TPP enzyme family.</text>
</comment>
<accession>A0A6J6QVG9</accession>
<evidence type="ECO:0000259" key="3">
    <source>
        <dbReference type="Pfam" id="PF02775"/>
    </source>
</evidence>
<gene>
    <name evidence="4" type="ORF">UFOPK2657_00700</name>
</gene>
<dbReference type="Pfam" id="PF02775">
    <property type="entry name" value="TPP_enzyme_C"/>
    <property type="match status" value="1"/>
</dbReference>
<dbReference type="AlphaFoldDB" id="A0A6J6QVG9"/>
<dbReference type="CDD" id="cd00568">
    <property type="entry name" value="TPP_enzymes"/>
    <property type="match status" value="1"/>
</dbReference>
<proteinExistence type="inferred from homology"/>
<evidence type="ECO:0000313" key="4">
    <source>
        <dbReference type="EMBL" id="CAB4714879.1"/>
    </source>
</evidence>
<dbReference type="SUPFAM" id="SSF52518">
    <property type="entry name" value="Thiamin diphosphate-binding fold (THDP-binding)"/>
    <property type="match status" value="1"/>
</dbReference>
<dbReference type="Gene3D" id="3.40.50.970">
    <property type="match status" value="1"/>
</dbReference>
<dbReference type="GO" id="GO:0030976">
    <property type="term" value="F:thiamine pyrophosphate binding"/>
    <property type="evidence" value="ECO:0007669"/>
    <property type="project" value="InterPro"/>
</dbReference>
<dbReference type="GO" id="GO:0009097">
    <property type="term" value="P:isoleucine biosynthetic process"/>
    <property type="evidence" value="ECO:0007669"/>
    <property type="project" value="TreeGrafter"/>
</dbReference>